<organism evidence="3 4">
    <name type="scientific">Mytilus coruscus</name>
    <name type="common">Sea mussel</name>
    <dbReference type="NCBI Taxonomy" id="42192"/>
    <lineage>
        <taxon>Eukaryota</taxon>
        <taxon>Metazoa</taxon>
        <taxon>Spiralia</taxon>
        <taxon>Lophotrochozoa</taxon>
        <taxon>Mollusca</taxon>
        <taxon>Bivalvia</taxon>
        <taxon>Autobranchia</taxon>
        <taxon>Pteriomorphia</taxon>
        <taxon>Mytilida</taxon>
        <taxon>Mytiloidea</taxon>
        <taxon>Mytilidae</taxon>
        <taxon>Mytilinae</taxon>
        <taxon>Mytilus</taxon>
    </lineage>
</organism>
<dbReference type="Proteomes" id="UP000507470">
    <property type="component" value="Unassembled WGS sequence"/>
</dbReference>
<feature type="compositionally biased region" description="Basic and acidic residues" evidence="1">
    <location>
        <begin position="571"/>
        <end position="590"/>
    </location>
</feature>
<name>A0A6J8C6I7_MYTCO</name>
<dbReference type="Pfam" id="PF17921">
    <property type="entry name" value="Integrase_H2C2"/>
    <property type="match status" value="1"/>
</dbReference>
<keyword evidence="4" id="KW-1185">Reference proteome</keyword>
<reference evidence="3 4" key="1">
    <citation type="submission" date="2020-06" db="EMBL/GenBank/DDBJ databases">
        <authorList>
            <person name="Li R."/>
            <person name="Bekaert M."/>
        </authorList>
    </citation>
    <scope>NUCLEOTIDE SEQUENCE [LARGE SCALE GENOMIC DNA]</scope>
    <source>
        <strain evidence="4">wild</strain>
    </source>
</reference>
<evidence type="ECO:0000313" key="4">
    <source>
        <dbReference type="Proteomes" id="UP000507470"/>
    </source>
</evidence>
<dbReference type="AlphaFoldDB" id="A0A6J8C6I7"/>
<dbReference type="Gene3D" id="1.10.340.70">
    <property type="match status" value="1"/>
</dbReference>
<evidence type="ECO:0000259" key="2">
    <source>
        <dbReference type="Pfam" id="PF17921"/>
    </source>
</evidence>
<feature type="compositionally biased region" description="Basic and acidic residues" evidence="1">
    <location>
        <begin position="364"/>
        <end position="377"/>
    </location>
</feature>
<dbReference type="PANTHER" id="PTHR37984:SF5">
    <property type="entry name" value="PROTEIN NYNRIN-LIKE"/>
    <property type="match status" value="1"/>
</dbReference>
<evidence type="ECO:0000256" key="1">
    <source>
        <dbReference type="SAM" id="MobiDB-lite"/>
    </source>
</evidence>
<gene>
    <name evidence="3" type="ORF">MCOR_26333</name>
</gene>
<protein>
    <recommendedName>
        <fullName evidence="2">Integrase zinc-binding domain-containing protein</fullName>
    </recommendedName>
</protein>
<accession>A0A6J8C6I7</accession>
<feature type="region of interest" description="Disordered" evidence="1">
    <location>
        <begin position="565"/>
        <end position="601"/>
    </location>
</feature>
<dbReference type="OrthoDB" id="8042447at2759"/>
<feature type="compositionally biased region" description="Polar residues" evidence="1">
    <location>
        <begin position="353"/>
        <end position="363"/>
    </location>
</feature>
<dbReference type="FunFam" id="1.10.340.70:FF:000001">
    <property type="entry name" value="Retrovirus-related Pol polyprotein from transposon gypsy-like Protein"/>
    <property type="match status" value="1"/>
</dbReference>
<feature type="compositionally biased region" description="Basic and acidic residues" evidence="1">
    <location>
        <begin position="470"/>
        <end position="483"/>
    </location>
</feature>
<feature type="region of interest" description="Disordered" evidence="1">
    <location>
        <begin position="280"/>
        <end position="512"/>
    </location>
</feature>
<dbReference type="PANTHER" id="PTHR37984">
    <property type="entry name" value="PROTEIN CBG26694"/>
    <property type="match status" value="1"/>
</dbReference>
<proteinExistence type="predicted"/>
<sequence>MTDVDDVVPLASKGTGVEGRSVNEILVAGQDSAEGGFLDEILVAGQNPADEGICISRVTVATVGRDVVIVPDNPDGSIRVVQDGLGVVLGKYSVEQICDAQSKDPEFKWLTEWLDDNSCQPAQGDLFRSSPPAKFYWTIKERFSRDERGMIMYHAKDGEGNRLLVPREWRRDIMELCHDIPSAGHQGMTRTQERVKQFYYWHGLKKDLEGYVACNQSKKPKNTARCVGISPQEAEEWENQDYICSGCNIQNSKPDPPQASLNPTGLRRCPVTRVLEAARRGVGLPRRRGKRKAPGDDTEIGSPSVERDTPSLRDRYQGPGGEAEVPGEAISGDHRDPSPKGGDTSLEWGSGAVTRSTRDGSPNSRERARLGSREGAVRDPSGGRSRCSVSRSTPGAAVPMARDTPVGIPADRDAHSAPPLGRGFQVKKETTQERKRRNRQKERLAEETARLQSALRDAQERRTPQSASRGMERVSAHSNREQGGRLGCRGKRHRNAATQKRGQGCQDRGHPRTVIHKGRLGCRAEDTPRKLYGKGDWGVRIEDTPGQLYSEGDWGVRPENTPRKLYGKGDWGVKPKDTPTRLYTEGERPPHPAKVPHPGLPHKGVRYSATCDAGACG</sequence>
<evidence type="ECO:0000313" key="3">
    <source>
        <dbReference type="EMBL" id="CAC5391322.1"/>
    </source>
</evidence>
<dbReference type="InterPro" id="IPR050951">
    <property type="entry name" value="Retrovirus_Pol_polyprotein"/>
</dbReference>
<feature type="compositionally biased region" description="Low complexity" evidence="1">
    <location>
        <begin position="382"/>
        <end position="392"/>
    </location>
</feature>
<feature type="domain" description="Integrase zinc-binding" evidence="2">
    <location>
        <begin position="165"/>
        <end position="213"/>
    </location>
</feature>
<feature type="compositionally biased region" description="Basic and acidic residues" evidence="1">
    <location>
        <begin position="305"/>
        <end position="316"/>
    </location>
</feature>
<dbReference type="EMBL" id="CACVKT020004692">
    <property type="protein sequence ID" value="CAC5391322.1"/>
    <property type="molecule type" value="Genomic_DNA"/>
</dbReference>
<dbReference type="InterPro" id="IPR041588">
    <property type="entry name" value="Integrase_H2C2"/>
</dbReference>